<proteinExistence type="predicted"/>
<evidence type="ECO:0000313" key="3">
    <source>
        <dbReference type="Proteomes" id="UP001489004"/>
    </source>
</evidence>
<name>A0AAW1P4K6_9CHLO</name>
<feature type="compositionally biased region" description="Polar residues" evidence="1">
    <location>
        <begin position="1"/>
        <end position="17"/>
    </location>
</feature>
<organism evidence="2 3">
    <name type="scientific">[Myrmecia] bisecta</name>
    <dbReference type="NCBI Taxonomy" id="41462"/>
    <lineage>
        <taxon>Eukaryota</taxon>
        <taxon>Viridiplantae</taxon>
        <taxon>Chlorophyta</taxon>
        <taxon>core chlorophytes</taxon>
        <taxon>Trebouxiophyceae</taxon>
        <taxon>Trebouxiales</taxon>
        <taxon>Trebouxiaceae</taxon>
        <taxon>Myrmecia</taxon>
    </lineage>
</organism>
<gene>
    <name evidence="2" type="ORF">WJX72_001465</name>
</gene>
<comment type="caution">
    <text evidence="2">The sequence shown here is derived from an EMBL/GenBank/DDBJ whole genome shotgun (WGS) entry which is preliminary data.</text>
</comment>
<feature type="region of interest" description="Disordered" evidence="1">
    <location>
        <begin position="1"/>
        <end position="39"/>
    </location>
</feature>
<dbReference type="EMBL" id="JALJOR010000018">
    <property type="protein sequence ID" value="KAK9804212.1"/>
    <property type="molecule type" value="Genomic_DNA"/>
</dbReference>
<evidence type="ECO:0000313" key="2">
    <source>
        <dbReference type="EMBL" id="KAK9804212.1"/>
    </source>
</evidence>
<dbReference type="NCBIfam" id="TIGR01589">
    <property type="entry name" value="A_thal_3526"/>
    <property type="match status" value="1"/>
</dbReference>
<dbReference type="PANTHER" id="PTHR31871:SF1">
    <property type="entry name" value="HISTIDINE-TRNA LIGASE"/>
    <property type="match status" value="1"/>
</dbReference>
<reference evidence="2 3" key="1">
    <citation type="journal article" date="2024" name="Nat. Commun.">
        <title>Phylogenomics reveals the evolutionary origins of lichenization in chlorophyte algae.</title>
        <authorList>
            <person name="Puginier C."/>
            <person name="Libourel C."/>
            <person name="Otte J."/>
            <person name="Skaloud P."/>
            <person name="Haon M."/>
            <person name="Grisel S."/>
            <person name="Petersen M."/>
            <person name="Berrin J.G."/>
            <person name="Delaux P.M."/>
            <person name="Dal Grande F."/>
            <person name="Keller J."/>
        </authorList>
    </citation>
    <scope>NUCLEOTIDE SEQUENCE [LARGE SCALE GENOMIC DNA]</scope>
    <source>
        <strain evidence="2 3">SAG 2043</strain>
    </source>
</reference>
<dbReference type="Pfam" id="PF09713">
    <property type="entry name" value="A_thal_3526"/>
    <property type="match status" value="1"/>
</dbReference>
<keyword evidence="3" id="KW-1185">Reference proteome</keyword>
<protein>
    <submittedName>
        <fullName evidence="2">Uncharacterized protein</fullName>
    </submittedName>
</protein>
<dbReference type="InterPro" id="IPR006476">
    <property type="entry name" value="CHP01589_pln"/>
</dbReference>
<dbReference type="AlphaFoldDB" id="A0AAW1P4K6"/>
<sequence>MASTATELANELPSTSAGQLETGGTGQSGGGPGSEGRKQAKIEPGFTQLVWQKLEEQNPDFFRAYYTRLKLKDQIVLFNHLLEQQVQMVQKMRTGWLQPLPGMMPRPGMLMATGMAVPGGPGAAIAGLPEPNFGIGPGGAQAVEHSGLPLFTNTGLSMAAPSSLAMGLAATSQAEASADLGDALQNLPISSVDLHGGFPDLSSPTRGGIGDPGDLLAFPRNFSMGDLERMGELGHGAEQDPALTSLLQQDTPTDLARTFSDMVPLDTELADEPLEQ</sequence>
<dbReference type="Proteomes" id="UP001489004">
    <property type="component" value="Unassembled WGS sequence"/>
</dbReference>
<dbReference type="PANTHER" id="PTHR31871">
    <property type="entry name" value="OS02G0137100 PROTEIN"/>
    <property type="match status" value="1"/>
</dbReference>
<feature type="compositionally biased region" description="Gly residues" evidence="1">
    <location>
        <begin position="21"/>
        <end position="34"/>
    </location>
</feature>
<accession>A0AAW1P4K6</accession>
<evidence type="ECO:0000256" key="1">
    <source>
        <dbReference type="SAM" id="MobiDB-lite"/>
    </source>
</evidence>